<protein>
    <submittedName>
        <fullName evidence="1">Flavodoxin</fullName>
    </submittedName>
</protein>
<proteinExistence type="predicted"/>
<keyword evidence="2" id="KW-1185">Reference proteome</keyword>
<organism evidence="1 2">
    <name type="scientific">Inconstantimicrobium mannanitabidum</name>
    <dbReference type="NCBI Taxonomy" id="1604901"/>
    <lineage>
        <taxon>Bacteria</taxon>
        <taxon>Bacillati</taxon>
        <taxon>Bacillota</taxon>
        <taxon>Clostridia</taxon>
        <taxon>Eubacteriales</taxon>
        <taxon>Clostridiaceae</taxon>
        <taxon>Inconstantimicrobium</taxon>
    </lineage>
</organism>
<name>A0ACB5R7K4_9CLOT</name>
<evidence type="ECO:0000313" key="2">
    <source>
        <dbReference type="Proteomes" id="UP001058074"/>
    </source>
</evidence>
<reference evidence="1" key="1">
    <citation type="journal article" date="2025" name="Int. J. Syst. Evol. Microbiol.">
        <title>Inconstantimicrobium mannanitabidum sp. nov., a novel member of the family Clostridiaceae isolated from anoxic soil under the treatment of reductive soil disinfestation.</title>
        <authorList>
            <person name="Ueki A."/>
            <person name="Tonouchi A."/>
            <person name="Honma S."/>
            <person name="Kaku N."/>
            <person name="Ueki K."/>
        </authorList>
    </citation>
    <scope>NUCLEOTIDE SEQUENCE</scope>
    <source>
        <strain evidence="1">TW13</strain>
    </source>
</reference>
<dbReference type="EMBL" id="BROD01000001">
    <property type="protein sequence ID" value="GKX64991.1"/>
    <property type="molecule type" value="Genomic_DNA"/>
</dbReference>
<sequence>MRTLIVYGTKHGTAEKCSEILKNKLQGEVVLVNIKKQTIPDVASFDKVIIGGSIYAGQIQKEIKQFCLENLSVLKNKKLGFFICGMSDKDFETLVKNYYPNELLSKAATVKHFGGELILKKMNFFEKLIMKIVSKTNEDTSTLSEENINEFAQSINKE</sequence>
<accession>A0ACB5R7K4</accession>
<evidence type="ECO:0000313" key="1">
    <source>
        <dbReference type="EMBL" id="GKX64991.1"/>
    </source>
</evidence>
<gene>
    <name evidence="1" type="ORF">rsdtw13_02490</name>
</gene>
<dbReference type="Proteomes" id="UP001058074">
    <property type="component" value="Unassembled WGS sequence"/>
</dbReference>
<comment type="caution">
    <text evidence="1">The sequence shown here is derived from an EMBL/GenBank/DDBJ whole genome shotgun (WGS) entry which is preliminary data.</text>
</comment>